<dbReference type="GO" id="GO:0000234">
    <property type="term" value="F:phosphoethanolamine N-methyltransferase activity"/>
    <property type="evidence" value="ECO:0007669"/>
    <property type="project" value="UniProtKB-EC"/>
</dbReference>
<keyword evidence="4" id="KW-0808">Transferase</keyword>
<comment type="pathway">
    <text evidence="2">Lipid metabolism.</text>
</comment>
<gene>
    <name evidence="10" type="ORF">AMON00008_LOCUS28961</name>
</gene>
<name>A0A7S4R1M0_9DINO</name>
<dbReference type="EC" id="2.1.1.103" evidence="5"/>
<evidence type="ECO:0000256" key="1">
    <source>
        <dbReference type="ARBA" id="ARBA00004969"/>
    </source>
</evidence>
<proteinExistence type="predicted"/>
<evidence type="ECO:0000256" key="4">
    <source>
        <dbReference type="ARBA" id="ARBA00022679"/>
    </source>
</evidence>
<evidence type="ECO:0000259" key="9">
    <source>
        <dbReference type="Pfam" id="PF13649"/>
    </source>
</evidence>
<dbReference type="PANTHER" id="PTHR44307:SF2">
    <property type="entry name" value="PHOSPHOETHANOLAMINE METHYLTRANSFERASE ISOFORM X1"/>
    <property type="match status" value="1"/>
</dbReference>
<dbReference type="SUPFAM" id="SSF53335">
    <property type="entry name" value="S-adenosyl-L-methionine-dependent methyltransferases"/>
    <property type="match status" value="1"/>
</dbReference>
<comment type="pathway">
    <text evidence="1">Phospholipid metabolism; phosphatidylcholine biosynthesis.</text>
</comment>
<dbReference type="InterPro" id="IPR041698">
    <property type="entry name" value="Methyltransf_25"/>
</dbReference>
<reference evidence="10" key="1">
    <citation type="submission" date="2021-01" db="EMBL/GenBank/DDBJ databases">
        <authorList>
            <person name="Corre E."/>
            <person name="Pelletier E."/>
            <person name="Niang G."/>
            <person name="Scheremetjew M."/>
            <person name="Finn R."/>
            <person name="Kale V."/>
            <person name="Holt S."/>
            <person name="Cochrane G."/>
            <person name="Meng A."/>
            <person name="Brown T."/>
            <person name="Cohen L."/>
        </authorList>
    </citation>
    <scope>NUCLEOTIDE SEQUENCE</scope>
    <source>
        <strain evidence="10">CCMP3105</strain>
    </source>
</reference>
<protein>
    <recommendedName>
        <fullName evidence="5">phosphoethanolamine N-methyltransferase</fullName>
        <ecNumber evidence="5">2.1.1.103</ecNumber>
    </recommendedName>
</protein>
<dbReference type="Gene3D" id="3.40.50.150">
    <property type="entry name" value="Vaccinia Virus protein VP39"/>
    <property type="match status" value="1"/>
</dbReference>
<evidence type="ECO:0000256" key="3">
    <source>
        <dbReference type="ARBA" id="ARBA00022603"/>
    </source>
</evidence>
<feature type="domain" description="Methyltransferase" evidence="9">
    <location>
        <begin position="52"/>
        <end position="146"/>
    </location>
</feature>
<evidence type="ECO:0000256" key="7">
    <source>
        <dbReference type="ARBA" id="ARBA00047622"/>
    </source>
</evidence>
<evidence type="ECO:0000256" key="6">
    <source>
        <dbReference type="ARBA" id="ARBA00047619"/>
    </source>
</evidence>
<dbReference type="CDD" id="cd02440">
    <property type="entry name" value="AdoMet_MTases"/>
    <property type="match status" value="1"/>
</dbReference>
<dbReference type="GO" id="GO:0032259">
    <property type="term" value="P:methylation"/>
    <property type="evidence" value="ECO:0007669"/>
    <property type="project" value="UniProtKB-KW"/>
</dbReference>
<evidence type="ECO:0000256" key="5">
    <source>
        <dbReference type="ARBA" id="ARBA00035674"/>
    </source>
</evidence>
<accession>A0A7S4R1M0</accession>
<comment type="catalytic activity">
    <reaction evidence="6">
        <text>N,N-dimethylethanolamine phosphate + S-adenosyl-L-methionine = phosphocholine + S-adenosyl-L-homocysteine + H(+)</text>
        <dbReference type="Rhea" id="RHEA:25325"/>
        <dbReference type="ChEBI" id="CHEBI:15378"/>
        <dbReference type="ChEBI" id="CHEBI:57856"/>
        <dbReference type="ChEBI" id="CHEBI:58641"/>
        <dbReference type="ChEBI" id="CHEBI:59789"/>
        <dbReference type="ChEBI" id="CHEBI:295975"/>
        <dbReference type="EC" id="2.1.1.103"/>
    </reaction>
    <physiologicalReaction direction="left-to-right" evidence="6">
        <dbReference type="Rhea" id="RHEA:25326"/>
    </physiologicalReaction>
</comment>
<sequence>MAAVGGPRVCPAYPEEYLKMWQFLWGDHFLSPGGPEEVRRLTEGRGVGGMKVLDVGCGLGGSAAFLVQEMNVYSLVGIDFQEKLVSMASKWAAEIGLGDIAEFRHVDSLAWPFPDDAFDVVFVKDLLFHTDDALYDEIFRVLKPGGRLILADWFGTDRARTRTFSTWLERNAFAKVSMTLGGIVDACILSGFSQVEVEDRSDRFVETFREDAEKLRGETGKQFEGEVGAEVVRQLLSSWVEPCAALSKQGQLRAGTIYATKPSV</sequence>
<evidence type="ECO:0000313" key="10">
    <source>
        <dbReference type="EMBL" id="CAE4600873.1"/>
    </source>
</evidence>
<dbReference type="InterPro" id="IPR029063">
    <property type="entry name" value="SAM-dependent_MTases_sf"/>
</dbReference>
<dbReference type="PANTHER" id="PTHR44307">
    <property type="entry name" value="PHOSPHOETHANOLAMINE METHYLTRANSFERASE"/>
    <property type="match status" value="1"/>
</dbReference>
<comment type="catalytic activity">
    <reaction evidence="7">
        <text>phosphoethanolamine + S-adenosyl-L-methionine = N-methylethanolamine phosphate + S-adenosyl-L-homocysteine + H(+)</text>
        <dbReference type="Rhea" id="RHEA:20365"/>
        <dbReference type="ChEBI" id="CHEBI:15378"/>
        <dbReference type="ChEBI" id="CHEBI:57781"/>
        <dbReference type="ChEBI" id="CHEBI:57856"/>
        <dbReference type="ChEBI" id="CHEBI:58190"/>
        <dbReference type="ChEBI" id="CHEBI:59789"/>
        <dbReference type="EC" id="2.1.1.103"/>
    </reaction>
    <physiologicalReaction direction="left-to-right" evidence="7">
        <dbReference type="Rhea" id="RHEA:20366"/>
    </physiologicalReaction>
</comment>
<evidence type="ECO:0000256" key="2">
    <source>
        <dbReference type="ARBA" id="ARBA00005189"/>
    </source>
</evidence>
<dbReference type="AlphaFoldDB" id="A0A7S4R1M0"/>
<dbReference type="EMBL" id="HBNR01041713">
    <property type="protein sequence ID" value="CAE4600873.1"/>
    <property type="molecule type" value="Transcribed_RNA"/>
</dbReference>
<keyword evidence="3" id="KW-0489">Methyltransferase</keyword>
<comment type="catalytic activity">
    <reaction evidence="8">
        <text>N-methylethanolamine phosphate + S-adenosyl-L-methionine = N,N-dimethylethanolamine phosphate + S-adenosyl-L-homocysteine + H(+)</text>
        <dbReference type="Rhea" id="RHEA:25321"/>
        <dbReference type="ChEBI" id="CHEBI:15378"/>
        <dbReference type="ChEBI" id="CHEBI:57781"/>
        <dbReference type="ChEBI" id="CHEBI:57856"/>
        <dbReference type="ChEBI" id="CHEBI:58641"/>
        <dbReference type="ChEBI" id="CHEBI:59789"/>
        <dbReference type="EC" id="2.1.1.103"/>
    </reaction>
    <physiologicalReaction direction="left-to-right" evidence="8">
        <dbReference type="Rhea" id="RHEA:25322"/>
    </physiologicalReaction>
</comment>
<evidence type="ECO:0000256" key="8">
    <source>
        <dbReference type="ARBA" id="ARBA00047841"/>
    </source>
</evidence>
<organism evidence="10">
    <name type="scientific">Alexandrium monilatum</name>
    <dbReference type="NCBI Taxonomy" id="311494"/>
    <lineage>
        <taxon>Eukaryota</taxon>
        <taxon>Sar</taxon>
        <taxon>Alveolata</taxon>
        <taxon>Dinophyceae</taxon>
        <taxon>Gonyaulacales</taxon>
        <taxon>Pyrocystaceae</taxon>
        <taxon>Alexandrium</taxon>
    </lineage>
</organism>
<dbReference type="Pfam" id="PF13649">
    <property type="entry name" value="Methyltransf_25"/>
    <property type="match status" value="1"/>
</dbReference>